<evidence type="ECO:0000259" key="7">
    <source>
        <dbReference type="Pfam" id="PF00155"/>
    </source>
</evidence>
<gene>
    <name evidence="8" type="ORF">BHR79_06985</name>
    <name evidence="9" type="ORF">EFE40_03260</name>
    <name evidence="10" type="ORF">SAMN04515625_1113</name>
</gene>
<dbReference type="InterPro" id="IPR004839">
    <property type="entry name" value="Aminotransferase_I/II_large"/>
</dbReference>
<dbReference type="RefSeq" id="WP_072561688.1">
    <property type="nucleotide sequence ID" value="NZ_CP017921.1"/>
</dbReference>
<dbReference type="EMBL" id="RJJG01000003">
    <property type="protein sequence ID" value="RNI09682.1"/>
    <property type="molecule type" value="Genomic_DNA"/>
</dbReference>
<dbReference type="InterPro" id="IPR050596">
    <property type="entry name" value="AspAT/PAT-like"/>
</dbReference>
<feature type="domain" description="Aminotransferase class I/classII large" evidence="7">
    <location>
        <begin position="30"/>
        <end position="375"/>
    </location>
</feature>
<dbReference type="KEGG" id="mhaz:BHR79_06985"/>
<evidence type="ECO:0000256" key="4">
    <source>
        <dbReference type="ARBA" id="ARBA00022576"/>
    </source>
</evidence>
<dbReference type="EMBL" id="FNMU01000003">
    <property type="protein sequence ID" value="SDW52544.1"/>
    <property type="molecule type" value="Genomic_DNA"/>
</dbReference>
<dbReference type="GO" id="GO:0030170">
    <property type="term" value="F:pyridoxal phosphate binding"/>
    <property type="evidence" value="ECO:0007669"/>
    <property type="project" value="InterPro"/>
</dbReference>
<accession>A0A1L3Q322</accession>
<keyword evidence="6" id="KW-0663">Pyridoxal phosphate</keyword>
<comment type="similarity">
    <text evidence="2">Belongs to the class-I pyridoxal-phosphate-dependent aminotransferase family.</text>
</comment>
<dbReference type="Proteomes" id="UP000198669">
    <property type="component" value="Unassembled WGS sequence"/>
</dbReference>
<evidence type="ECO:0000256" key="3">
    <source>
        <dbReference type="ARBA" id="ARBA00011738"/>
    </source>
</evidence>
<evidence type="ECO:0000313" key="13">
    <source>
        <dbReference type="Proteomes" id="UP000267921"/>
    </source>
</evidence>
<dbReference type="GeneID" id="30583498"/>
<keyword evidence="5 8" id="KW-0808">Transferase</keyword>
<protein>
    <submittedName>
        <fullName evidence="8">Aspartate aminotransferase</fullName>
    </submittedName>
    <submittedName>
        <fullName evidence="10">Aspartate/methionine/tyrosine aminotransferase</fullName>
    </submittedName>
    <submittedName>
        <fullName evidence="9">Pyridoxal phosphate-dependent aminotransferase</fullName>
    </submittedName>
</protein>
<dbReference type="InterPro" id="IPR015421">
    <property type="entry name" value="PyrdxlP-dep_Trfase_major"/>
</dbReference>
<sequence length="381" mass="41871">MISQKVANIPPFYVMEVLERAQQLEAQGKSIIHLEIGEPDFPTAPHICEAARNALDACNTTYTHSQGIPALREAIADDYNTRFDLDIDPSQVVVTSGTSPGLMLSFMALVDEGMKVAMSNPHYACYPNFVKAIGGKAVLVPTKEEEGYCLNSDNLSANIDSDTAAILMNSPSNPAGYLMPAKEMQAIAEVAGTIPIISDEIYQGLVYGDAKDHSILEYTDNAIVLNGFSKKYCMTGWRLGYMIVPPNMIRLIQKMQQNFFICANNFVQHAAVAALKGPQDHVKSMVETYDKRRIYMLEKLKNIGFGVNYAPDGAFYILADARKFTGNSLEFSRQVLEETGVAITPGIDFGSCGEGHVRFSYANSLENIEKGMERLDAFLNG</sequence>
<dbReference type="InterPro" id="IPR015424">
    <property type="entry name" value="PyrdxlP-dep_Trfase"/>
</dbReference>
<reference evidence="9 13" key="3">
    <citation type="submission" date="2018-10" db="EMBL/GenBank/DDBJ databases">
        <title>Cultivation of a novel Methanohalophilus strain from Kebrit Deep of the Red Sea and a genomic comparison of members of the genus Methanohalophilus.</title>
        <authorList>
            <person name="Guan Y."/>
            <person name="Ngugi D.K."/>
            <person name="Stingl U."/>
        </authorList>
    </citation>
    <scope>NUCLEOTIDE SEQUENCE [LARGE SCALE GENOMIC DNA]</scope>
    <source>
        <strain evidence="9 13">DSM 3094</strain>
    </source>
</reference>
<evidence type="ECO:0000313" key="8">
    <source>
        <dbReference type="EMBL" id="APH39255.1"/>
    </source>
</evidence>
<evidence type="ECO:0000256" key="5">
    <source>
        <dbReference type="ARBA" id="ARBA00022679"/>
    </source>
</evidence>
<organism evidence="8 11">
    <name type="scientific">Methanohalophilus halophilus</name>
    <dbReference type="NCBI Taxonomy" id="2177"/>
    <lineage>
        <taxon>Archaea</taxon>
        <taxon>Methanobacteriati</taxon>
        <taxon>Methanobacteriota</taxon>
        <taxon>Stenosarchaea group</taxon>
        <taxon>Methanomicrobia</taxon>
        <taxon>Methanosarcinales</taxon>
        <taxon>Methanosarcinaceae</taxon>
        <taxon>Methanohalophilus</taxon>
    </lineage>
</organism>
<comment type="cofactor">
    <cofactor evidence="1">
        <name>pyridoxal 5'-phosphate</name>
        <dbReference type="ChEBI" id="CHEBI:597326"/>
    </cofactor>
</comment>
<name>A0A1L3Q322_9EURY</name>
<proteinExistence type="inferred from homology"/>
<dbReference type="GO" id="GO:0008483">
    <property type="term" value="F:transaminase activity"/>
    <property type="evidence" value="ECO:0007669"/>
    <property type="project" value="UniProtKB-KW"/>
</dbReference>
<evidence type="ECO:0000313" key="12">
    <source>
        <dbReference type="Proteomes" id="UP000198669"/>
    </source>
</evidence>
<dbReference type="EMBL" id="CP017921">
    <property type="protein sequence ID" value="APH39255.1"/>
    <property type="molecule type" value="Genomic_DNA"/>
</dbReference>
<dbReference type="Proteomes" id="UP000186879">
    <property type="component" value="Chromosome"/>
</dbReference>
<dbReference type="CDD" id="cd00609">
    <property type="entry name" value="AAT_like"/>
    <property type="match status" value="1"/>
</dbReference>
<dbReference type="Pfam" id="PF00155">
    <property type="entry name" value="Aminotran_1_2"/>
    <property type="match status" value="1"/>
</dbReference>
<evidence type="ECO:0000256" key="6">
    <source>
        <dbReference type="ARBA" id="ARBA00022898"/>
    </source>
</evidence>
<evidence type="ECO:0000256" key="2">
    <source>
        <dbReference type="ARBA" id="ARBA00007441"/>
    </source>
</evidence>
<evidence type="ECO:0000313" key="10">
    <source>
        <dbReference type="EMBL" id="SDW52544.1"/>
    </source>
</evidence>
<keyword evidence="11" id="KW-1185">Reference proteome</keyword>
<comment type="subunit">
    <text evidence="3">Homodimer.</text>
</comment>
<reference evidence="10 12" key="2">
    <citation type="submission" date="2016-10" db="EMBL/GenBank/DDBJ databases">
        <authorList>
            <person name="de Groot N.N."/>
        </authorList>
    </citation>
    <scope>NUCLEOTIDE SEQUENCE [LARGE SCALE GENOMIC DNA]</scope>
    <source>
        <strain evidence="10 12">Z-7982</strain>
    </source>
</reference>
<evidence type="ECO:0000256" key="1">
    <source>
        <dbReference type="ARBA" id="ARBA00001933"/>
    </source>
</evidence>
<dbReference type="SUPFAM" id="SSF53383">
    <property type="entry name" value="PLP-dependent transferases"/>
    <property type="match status" value="1"/>
</dbReference>
<dbReference type="AlphaFoldDB" id="A0A1L3Q322"/>
<evidence type="ECO:0000313" key="9">
    <source>
        <dbReference type="EMBL" id="RNI09682.1"/>
    </source>
</evidence>
<dbReference type="STRING" id="2177.BHR79_06985"/>
<keyword evidence="4 8" id="KW-0032">Aminotransferase</keyword>
<dbReference type="Gene3D" id="3.40.640.10">
    <property type="entry name" value="Type I PLP-dependent aspartate aminotransferase-like (Major domain)"/>
    <property type="match status" value="1"/>
</dbReference>
<dbReference type="PANTHER" id="PTHR46383">
    <property type="entry name" value="ASPARTATE AMINOTRANSFERASE"/>
    <property type="match status" value="1"/>
</dbReference>
<evidence type="ECO:0000313" key="11">
    <source>
        <dbReference type="Proteomes" id="UP000186879"/>
    </source>
</evidence>
<dbReference type="Proteomes" id="UP000267921">
    <property type="component" value="Unassembled WGS sequence"/>
</dbReference>
<dbReference type="GO" id="GO:0006520">
    <property type="term" value="P:amino acid metabolic process"/>
    <property type="evidence" value="ECO:0007669"/>
    <property type="project" value="InterPro"/>
</dbReference>
<reference evidence="8 11" key="1">
    <citation type="submission" date="2016-10" db="EMBL/GenBank/DDBJ databases">
        <title>Methanohalophilus halophilus.</title>
        <authorList>
            <person name="L'haridon S."/>
        </authorList>
    </citation>
    <scope>NUCLEOTIDE SEQUENCE [LARGE SCALE GENOMIC DNA]</scope>
    <source>
        <strain evidence="8 11">Z-7982</strain>
    </source>
</reference>
<dbReference type="OrthoDB" id="372018at2157"/>
<dbReference type="PANTHER" id="PTHR46383:SF2">
    <property type="entry name" value="AMINOTRANSFERASE"/>
    <property type="match status" value="1"/>
</dbReference>